<feature type="region of interest" description="Disordered" evidence="3">
    <location>
        <begin position="4701"/>
        <end position="4764"/>
    </location>
</feature>
<dbReference type="Gene3D" id="2.130.10.30">
    <property type="entry name" value="Regulator of chromosome condensation 1/beta-lactamase-inhibitor protein II"/>
    <property type="match status" value="2"/>
</dbReference>
<evidence type="ECO:0000259" key="4">
    <source>
        <dbReference type="PROSITE" id="PS50188"/>
    </source>
</evidence>
<dbReference type="PROSITE" id="PS00626">
    <property type="entry name" value="RCC1_2"/>
    <property type="match status" value="2"/>
</dbReference>
<dbReference type="Proteomes" id="UP001165065">
    <property type="component" value="Unassembled WGS sequence"/>
</dbReference>
<feature type="region of interest" description="Disordered" evidence="3">
    <location>
        <begin position="5032"/>
        <end position="5125"/>
    </location>
</feature>
<feature type="repeat" description="RCC1" evidence="2">
    <location>
        <begin position="388"/>
        <end position="437"/>
    </location>
</feature>
<feature type="domain" description="B30.2/SPRY" evidence="4">
    <location>
        <begin position="4471"/>
        <end position="4655"/>
    </location>
</feature>
<protein>
    <recommendedName>
        <fullName evidence="4">B30.2/SPRY domain-containing protein</fullName>
    </recommendedName>
</protein>
<dbReference type="PANTHER" id="PTHR22872">
    <property type="entry name" value="BTK-BINDING PROTEIN-RELATED"/>
    <property type="match status" value="1"/>
</dbReference>
<feature type="region of interest" description="Disordered" evidence="3">
    <location>
        <begin position="1653"/>
        <end position="1673"/>
    </location>
</feature>
<feature type="compositionally biased region" description="Basic and acidic residues" evidence="3">
    <location>
        <begin position="818"/>
        <end position="828"/>
    </location>
</feature>
<organism evidence="5 6">
    <name type="scientific">Triparma columacea</name>
    <dbReference type="NCBI Taxonomy" id="722753"/>
    <lineage>
        <taxon>Eukaryota</taxon>
        <taxon>Sar</taxon>
        <taxon>Stramenopiles</taxon>
        <taxon>Ochrophyta</taxon>
        <taxon>Bolidophyceae</taxon>
        <taxon>Parmales</taxon>
        <taxon>Triparmaceae</taxon>
        <taxon>Triparma</taxon>
    </lineage>
</organism>
<feature type="region of interest" description="Disordered" evidence="3">
    <location>
        <begin position="801"/>
        <end position="829"/>
    </location>
</feature>
<gene>
    <name evidence="5" type="ORF">TrCOL_g7931</name>
</gene>
<evidence type="ECO:0000313" key="6">
    <source>
        <dbReference type="Proteomes" id="UP001165065"/>
    </source>
</evidence>
<dbReference type="Pfam" id="PF00622">
    <property type="entry name" value="SPRY"/>
    <property type="match status" value="2"/>
</dbReference>
<feature type="domain" description="B30.2/SPRY" evidence="4">
    <location>
        <begin position="3079"/>
        <end position="3287"/>
    </location>
</feature>
<feature type="repeat" description="RCC1" evidence="2">
    <location>
        <begin position="332"/>
        <end position="387"/>
    </location>
</feature>
<feature type="compositionally biased region" description="Acidic residues" evidence="3">
    <location>
        <begin position="3529"/>
        <end position="3560"/>
    </location>
</feature>
<feature type="compositionally biased region" description="Basic and acidic residues" evidence="3">
    <location>
        <begin position="2329"/>
        <end position="2340"/>
    </location>
</feature>
<accession>A0A9W7L1H6</accession>
<feature type="compositionally biased region" description="Acidic residues" evidence="3">
    <location>
        <begin position="4733"/>
        <end position="4758"/>
    </location>
</feature>
<feature type="repeat" description="RCC1" evidence="2">
    <location>
        <begin position="280"/>
        <end position="331"/>
    </location>
</feature>
<feature type="repeat" description="RCC1" evidence="2">
    <location>
        <begin position="559"/>
        <end position="610"/>
    </location>
</feature>
<name>A0A9W7L1H6_9STRA</name>
<feature type="compositionally biased region" description="Polar residues" evidence="3">
    <location>
        <begin position="807"/>
        <end position="816"/>
    </location>
</feature>
<dbReference type="EMBL" id="BRYA01000539">
    <property type="protein sequence ID" value="GMI21939.1"/>
    <property type="molecule type" value="Genomic_DNA"/>
</dbReference>
<feature type="compositionally biased region" description="Low complexity" evidence="3">
    <location>
        <begin position="5086"/>
        <end position="5125"/>
    </location>
</feature>
<evidence type="ECO:0000256" key="1">
    <source>
        <dbReference type="ARBA" id="ARBA00022737"/>
    </source>
</evidence>
<feature type="region of interest" description="Disordered" evidence="3">
    <location>
        <begin position="3414"/>
        <end position="3463"/>
    </location>
</feature>
<feature type="region of interest" description="Disordered" evidence="3">
    <location>
        <begin position="2717"/>
        <end position="2749"/>
    </location>
</feature>
<feature type="repeat" description="RCC1" evidence="2">
    <location>
        <begin position="505"/>
        <end position="558"/>
    </location>
</feature>
<proteinExistence type="predicted"/>
<feature type="region of interest" description="Disordered" evidence="3">
    <location>
        <begin position="3516"/>
        <end position="3577"/>
    </location>
</feature>
<dbReference type="PROSITE" id="PS50188">
    <property type="entry name" value="B302_SPRY"/>
    <property type="match status" value="2"/>
</dbReference>
<dbReference type="PRINTS" id="PR00633">
    <property type="entry name" value="RCCNDNSATION"/>
</dbReference>
<dbReference type="InterPro" id="IPR003877">
    <property type="entry name" value="SPRY_dom"/>
</dbReference>
<feature type="repeat" description="RCC1" evidence="2">
    <location>
        <begin position="226"/>
        <end position="279"/>
    </location>
</feature>
<dbReference type="SUPFAM" id="SSF49899">
    <property type="entry name" value="Concanavalin A-like lectins/glucanases"/>
    <property type="match status" value="2"/>
</dbReference>
<evidence type="ECO:0000313" key="5">
    <source>
        <dbReference type="EMBL" id="GMI21939.1"/>
    </source>
</evidence>
<dbReference type="Gene3D" id="2.60.120.920">
    <property type="match status" value="2"/>
</dbReference>
<feature type="region of interest" description="Disordered" evidence="3">
    <location>
        <begin position="2328"/>
        <end position="2350"/>
    </location>
</feature>
<dbReference type="InterPro" id="IPR009091">
    <property type="entry name" value="RCC1/BLIP-II"/>
</dbReference>
<feature type="region of interest" description="Disordered" evidence="3">
    <location>
        <begin position="3860"/>
        <end position="3911"/>
    </location>
</feature>
<feature type="compositionally biased region" description="Basic and acidic residues" evidence="3">
    <location>
        <begin position="5037"/>
        <end position="5085"/>
    </location>
</feature>
<dbReference type="InterPro" id="IPR000408">
    <property type="entry name" value="Reg_chr_condens"/>
</dbReference>
<feature type="region of interest" description="Disordered" evidence="3">
    <location>
        <begin position="4656"/>
        <end position="4675"/>
    </location>
</feature>
<sequence length="5504" mass="594483">MSPPPIELLETANSVRHPNFFSWLQTFNASNAQVTRAPEPPPTSPLSPLPLLVPFNGAGTIAVPPKMSNSTNSESELEIDLAVELYHKLIDTLKAQGGYMEDLPALLLSTPPLCLPNPPPPPHAPSITGRLLSVMSSCPQTHASLACRAAVSIRSGTTEGIMSTVRVMLSSTTPSPPLLSPLPSLPPPSPDGTIALSPFIIELSETESPIPPASTPPSVPGHHGEGALMAWGKGDHGKLGLGHTQSIHVPTFLSEQKSGAHKFSKISSLSTHSLAVDAEGGVWSWGNGDKFRLGHGHCKRVCIPKRVDGLLKVQVIDVACGLAHSLALSDRGEIWAWGNGGNGRLGLGDMQDRPKPTLVKTSDHDSHNTLVRRVAAGAFHSVAVLEDGRCYSWGKGTNGQLGNGKHEDYLVPQQVDIEDWVVSAAGGWEHTIFLCGNGGVYTTGCGYKDSRRGEPPAVLGTGAVGPCFKPAKVDIHDSEDGSGSSVVITQVCCGWDHCVVVGEEGSVWTWGSGSNGKLGHGGDENCGKPMKISHFSNLGIKVSFAEAGCEHTAAVDRDGGLWTWGQGDSGRLGHGDGGAGESLPKKVEMEEAKVVGLAVGDKYNIIIVDFSTVPSLNQEKVDVDVCQQPTGVKKPSEEMTMSWVRDRWTRPMLLKGSGLGLPLPRVNAAVAILGELERLGQVFLENTVIETEVDVQCDTPPPKLPALNATPNPVLTMENNVVLTTGGYGDTYKYSKFSDEQLTELAVFGRNEGEHIVCSGTRVPFVADASSRSFNILLSLVCDVLRGDVFGEAEAVADNHRGVGETQPVTAKSSRAASKYEDDDKETLQRSLLTASPAPALDSPTTFTMSPPLTGVPTDLDPVGFGEESADSVSLMELSNYVLPKSVVPQSNRESTAFMSNASSMDRKLRAERRERCHEGFKGNILEYALGFNSEDTGEANSVFRRGLEECDKDSGGFWGALRKYLEEGDAGVFTNSWLKGLAKLPLIPKPNAPPAVPGSVPELDEVMLSNCIPSVPELPKALAKWSTLSSVLTLMRVNLRHLLSHIHSRKRLMDDARRELIRRRGDFELELTFDSTKVGEGDGGGKGNQDDLNATFAPAAAKGGGGDEGNTLIDQNDESLQLAILNSLNNTAKKEMEDREAEDSIGHASCIGFVPRPKNDSSSIRKMLEEIHVTLRWFMLVDGNDGRQGKGAPSVSDLLGLSIDKDAKATAQKPETDAALAISILRQQVLDVITEGFVLFYPTVWHRILLLRELMNSPHFVASTNYYQGGDRRVFHPELRRCLARNLCKAEYIHGMIDAAWRRKVPARENLREQIGGISDEQREERQEWKLHVVEGVNLKEICFNEDSDDVIGAWGTEEIKSIVSKLLISCVMEAEGRVERVKSGGWNEGDESADLILIKSIHEHIVKLVVKKEERDGEGNEEEPLENAIENVLLKHATEMINSAKVTVERIRNRLEEGNWREMGEAMEGSYLAKVLDKFCWDVVKLTSGGRGREGRGELHVSLIPGTLNLIKYVDDLNSTASEMSGNDEEFELRWGWSVRLEKALVRLGAELACDMVDGVGGAEEQMEKDWRGWLDGSVLFSHGWKNWNSSFGRRGTAIKDIERLKDTVEAWRDASKGSFLVEEDLEWGLGQGKVPEELYLSDSVALTPNLTRPSSRGSLEQGMEPGRISPGVRGNLLPSLSIPGEGELESKVFLEELINGTGSGREMDIWCKEKIPKLGEGVAKDDETDGTLKNVMAILEPARRTLLSILIKSNPALLQATLTKARLKPWVSDDVHESMLSPGSHTSASRGAGSFEVFSWTSLVFGAWATAESVIFNISCVLMCECDSLAEAMVKSKQTCERMVHNATCLMKGERLVPVDLKGDKLTMERPGESKRSDRVREEWGKSSANKRLRRWVRHHPRCNWTLLQALSKAMFELGLGGGGILRREEGGINEEGSIESSLGSMHHHVIATAQGGKKQNQLQLKELVAFLVGGKGSSGHNFDDIVEVLRVRECAAVVRSVALDVMRAILRKVKFDEPIEEGVKIIAERLTKVNKEGSIKHPVDTLGGAGDGLMKVLRSWRKLLLTMWGLGGASTLGEMKFVPGNTMLSQIVLSTQESGYEWRYNVFDTIRDGGVVEVLAKALRTEVDRERRDVALRAFENLSMQLAKGEKGRNQNMDLFDDVGSFTSLSRNNSESSLNSMVGGGMVDSCTTSIEAILNALVSEMNETVIRLETYGSRRVIYSKACAESSSKDIVGEKSARWGRKGGVKLGERKVVGCGGGGKVEECARGMGVSVWLEIAEDGFQSLDKLSGERVEEKKEEDFPWLKKGRGKDLMQVPLVWGKVRGGDEGRDKEDQGSGSSDVSSKGDFVKSSEFMQSHYPVVSVVKDSKGVWRVEYQLYDSREDLFRVCRGAEIKADKGRRVHITCVCEVEGEDEDRKAKMGVFYDGAEGGEDLDIADLAFEGNSDSEDGTEEWVPVTAFSLLSVMMHKQSPSPAVRQALKMSGPRSLNDKEIADADEHFFRLVSLLLAVCKTSVCFMTTVINASSRYAPLLLRSLAITGAGCRRASIRLLEIVLVAGNVSLTSIERERLLMGGELETSVNSGMQDTDASMNNEVLDPIMKTPTRAGMSPITSPLTSPAVGSGAKAVTQRREGLKSISEYICQLIGLSECAFVITKVRGETSTMLNALKGDGWKEFSGADDGEACKRLVCADISGIGYVLAATLAQDLDQRTSAREEMDEKDEKTKNSPRASKSEPKKWKNKAGRNASSLVRDLSLLTRTLLRDGGEGWKSSITKVLRSGLYKISTIVGKDIKDTSELCRVIGPSLTAFNVLNGYGTGLEVGCGVFVEEGTKIYDPEVAVRVASGTKEEEEDLISVTDKVYRATIVWIGGEEDGEEEGKLVAVLEEDDEEGEEGRANMPKPLAVVLRGKEVREKLDGFHEAFHQSGVARGSVAIGMEDIIGNIVDAVWKLIDLMPSVHLGEGDQGSEENIDLPSLRARCDTVLVASRVRAKGIRCLGIIMENPKYATEFIRKGMLGGLVKLASTDVGVSAHLALGGDAGGKQSLRSVMNILTNQSLSTSSTRTFSSYLWERMFLVNPVQRILGSCKDEAKMRFKRWYDGKVRTVVGNSLEIKPLGGKISREKGKWYVEATSHFPTLQLSGMTVGVKQPTNSGMWYYEVTLESDGLMQIGWCGGKFECDPLRGQGVGDHIRSWAFDGLRKKKWNVTSEIYGRRWRAGDVVGSMLDVARREIRFWLNGQDMGKAFTNVVITERDGLDGEVEGLRPAASLNTGQKAFFNFGHVPFSFLPDPATFLPSGIGGDEVVRAVGEGVLYSGIGNGKGSKFLGGRVHANQTKNIVFDPSDMSITSNIGVIDLGSVDIDKFSEEGGANVINEVFVSGVDVDLEALGAGTDKNPDKIDFNDDAADELVGEGGVDEAAPNVTAGNEGEEDGRDRNEGEDYGVDVHDGVGDQRDAGDEDEEDLEVLEQQRQMLIENLIGMGFPYEWAIRAADSMQPMNESLAIAWIIERMEQEDGKIDDGDIGDVGGGEEEGEGGGSEEEEEEEEEDEEEEDEEEEEEARGQVGGGGERDGREYEVGDDEAGSYLQSLGFRDITNGSGNNDLDLGREALISSVSSLGLGIHVDEDGAEDKGWKKEHIYDESLFDGDGEGNGENWERGRFSMVRDGALNVGGRHSIEQLSTLMQIIHGCTEDSFSELCVVVETVLSILYGRTAMASLLSHVPGAVGELEDKGTKGGGIVALAGWRIGMMSAPGIGGGVKGNWGPSGAPAMLDARQNFGVAGVDNKGWEKEGFGVPSMVKIVLEGAEGEGKVVEGFIKELRDPEVMKRWVEFLKLYLFRERSQYELGWGKRKHMLSRLTGPRNNLHHTMGRDSNETFDHIKNEPEGDSDEEDFDGKEDEGDCDDFGGKKGGEDDGGVEYLKRGFKRWLEGEKEPGYSWDDLINSLDADRRRSKAARIQQVGGILCVFAHYALGGGFGGEAGGDEVVEPPRITKETRSGGGTVSGGGGGHLVPNPSSILSAFIEFLSSLIASSATAFELSLLDATLDDVVWGGVRISKCATTSAARGEGWGEVCGDRRRSCGGRIQRPPGDGAPLVYRAGFDEGRGCSDGACLTRPNLTWASWALSTAMDFFDVFTYFEKGPNAGDYEGLDAAISAASSAYNARTLASLLNCACNSNNLTARKMALDLCSRLVRTQRSLMGRGSLPPSKHNNVIISTRHEQKIARLMSSRLTMEANFPPMVRADPGGSFDAGLMHRKIFGWGSGGSSPTRRDMGTGGMVTKALGVMDFAFEGGKGSGRVHCMRRTQGSPYLCTLAGTLAQFILVREKKKEFIKGRKKGDQGGDGGRGKSKEDLGVKVVVIEVRSHGVWLCVSKKAGFLPSLVSVKVRVSAFSELWDSADGSAGGGRWRDSHPIEWDLDKAALESLEGSGGGGLGSGGARKYIQGCSPDTSYRISLEVGVGVTKDTGGEYEALEHSVRRRDGVATFVTSPKPIFALSPHSCGPNLKLSGGTRGARLRVVNTANKRWSGVRAVTGFDSGVWCWDVRVVKCVSKNIFIGVSDERGSLDNYVGSDRWGWGYLANKAIWHNKGKVKAYGEQFKEGDAISVRLDMDRGTLSFARNGRPLGEAVKGLEGTLYPAFSMYNKDDCLELEECWSGGNPNLERKGGKGKKGGEGGGDLGVKGTARAVRAAFMVAEVVAGLEGMEGGKEGSEEKEVERFDESTMTTGMGGKKGEGEDGEEGQEEEDKEELEVGGEGEDEEGGTGAGAKFPAFLVEGVAETWRRMENTSHLHYLPPGVFDGGAIGGGGVTIDSSLTSTFGHGLTAGDDVIVGGEGAEGGTCNGTTCTVVGVARGSLWYVVRGWGETEKKEALERAAGGGGGTTGGQALGGEAFPPPAPLLPVFDGYEFGVRGEGGSSVGVGCWNRKVFEGIMEEERGAIIKGGSCVATGGDVAEEEEEEGSVGGLGKSVWKRGNEWDEEGEREWELDRERLEKLLSRRWTLQEDECLKRYIEMCTDICNVGTASCLSREMLGMGGEMGWGAERRKGDEEGKECEVKEGSGKEGLEDKDSSQDKDADVKDDVRKEKDELVSRILSRGSSSGLSDGQASSGLVVSSPPDAAPPAAGSDGESVQARMTRLLRANARSNLRDALREAKGTVGQLDGRGLCVVPTRLTRKFKVDEIFARASLIVRVNEGIRAVGGILGIGEAQGPTGEKGNDCKVEGVVMRGRGRVFREVKIRIMGTSRGDGKRESGGGGMGKGGEGKFRTAKAAIRNYRGAMGGLREQEVWKDPAWMCGSEQDFVDLLVGAVEEAGVELLEENGGRGRGGLMVARGRGGGRGGEDYWYFGVLVGLAVSHGVGLGGLELHPSIYKVFSGVRLGRKDLWEKDERVGMVGDVMGQVDNLGVKEGGGGEGGFGDAVGEVEALLGSTSFTVGGEEGGELLHLQGARKLETVGDCKLYGGLIRRHALLEDWEKVQGMYDGIVSIVPAAGLALLDWKDWGELVRGEWRD</sequence>
<feature type="compositionally biased region" description="Basic and acidic residues" evidence="3">
    <location>
        <begin position="3869"/>
        <end position="3884"/>
    </location>
</feature>
<feature type="compositionally biased region" description="Basic and acidic residues" evidence="3">
    <location>
        <begin position="4702"/>
        <end position="4718"/>
    </location>
</feature>
<dbReference type="Pfam" id="PF00415">
    <property type="entry name" value="RCC1"/>
    <property type="match status" value="6"/>
</dbReference>
<reference evidence="6" key="1">
    <citation type="journal article" date="2023" name="Commun. Biol.">
        <title>Genome analysis of Parmales, the sister group of diatoms, reveals the evolutionary specialization of diatoms from phago-mixotrophs to photoautotrophs.</title>
        <authorList>
            <person name="Ban H."/>
            <person name="Sato S."/>
            <person name="Yoshikawa S."/>
            <person name="Yamada K."/>
            <person name="Nakamura Y."/>
            <person name="Ichinomiya M."/>
            <person name="Sato N."/>
            <person name="Blanc-Mathieu R."/>
            <person name="Endo H."/>
            <person name="Kuwata A."/>
            <person name="Ogata H."/>
        </authorList>
    </citation>
    <scope>NUCLEOTIDE SEQUENCE [LARGE SCALE GENOMIC DNA]</scope>
</reference>
<dbReference type="InterPro" id="IPR043136">
    <property type="entry name" value="B30.2/SPRY_sf"/>
</dbReference>
<dbReference type="Gene3D" id="1.10.8.10">
    <property type="entry name" value="DNA helicase RuvA subunit, C-terminal domain"/>
    <property type="match status" value="1"/>
</dbReference>
<dbReference type="CDD" id="cd11709">
    <property type="entry name" value="SPRY"/>
    <property type="match status" value="1"/>
</dbReference>
<evidence type="ECO:0000256" key="2">
    <source>
        <dbReference type="PROSITE-ProRule" id="PRU00235"/>
    </source>
</evidence>
<evidence type="ECO:0000256" key="3">
    <source>
        <dbReference type="SAM" id="MobiDB-lite"/>
    </source>
</evidence>
<comment type="caution">
    <text evidence="5">The sequence shown here is derived from an EMBL/GenBank/DDBJ whole genome shotgun (WGS) entry which is preliminary data.</text>
</comment>
<dbReference type="SMART" id="SM00449">
    <property type="entry name" value="SPRY"/>
    <property type="match status" value="2"/>
</dbReference>
<feature type="compositionally biased region" description="Acidic residues" evidence="3">
    <location>
        <begin position="3885"/>
        <end position="3904"/>
    </location>
</feature>
<dbReference type="OrthoDB" id="195558at2759"/>
<dbReference type="PROSITE" id="PS50012">
    <property type="entry name" value="RCC1_3"/>
    <property type="match status" value="6"/>
</dbReference>
<feature type="compositionally biased region" description="Basic and acidic residues" evidence="3">
    <location>
        <begin position="2717"/>
        <end position="2743"/>
    </location>
</feature>
<feature type="compositionally biased region" description="Basic and acidic residues" evidence="3">
    <location>
        <begin position="3434"/>
        <end position="3457"/>
    </location>
</feature>
<dbReference type="InterPro" id="IPR013320">
    <property type="entry name" value="ConA-like_dom_sf"/>
</dbReference>
<keyword evidence="6" id="KW-1185">Reference proteome</keyword>
<dbReference type="InterPro" id="IPR051625">
    <property type="entry name" value="Signaling_Regulatory_Domain"/>
</dbReference>
<keyword evidence="1" id="KW-0677">Repeat</keyword>
<dbReference type="SUPFAM" id="SSF50985">
    <property type="entry name" value="RCC1/BLIP-II"/>
    <property type="match status" value="2"/>
</dbReference>
<dbReference type="InterPro" id="IPR001870">
    <property type="entry name" value="B30.2/SPRY"/>
</dbReference>